<sequence length="122" mass="13819">MKQCLSKAFRRSCEKKGQHKEKGINKESGCPSFNDFRWFQIVAAFFVDDKSTLDSSEKVYLDASQFDHKGPLKIDIEPEVKLVKDVGPENDQAGTTHNAEKHFTFGEQHEVYDIGPDVEVVA</sequence>
<gene>
    <name evidence="1" type="ORF">Tcan_07414</name>
</gene>
<comment type="caution">
    <text evidence="1">The sequence shown here is derived from an EMBL/GenBank/DDBJ whole genome shotgun (WGS) entry which is preliminary data.</text>
</comment>
<dbReference type="EMBL" id="JPKZ01000233">
    <property type="protein sequence ID" value="KHN88434.1"/>
    <property type="molecule type" value="Genomic_DNA"/>
</dbReference>
<reference evidence="1 2" key="1">
    <citation type="submission" date="2014-11" db="EMBL/GenBank/DDBJ databases">
        <title>Genetic blueprint of the zoonotic pathogen Toxocara canis.</title>
        <authorList>
            <person name="Zhu X.-Q."/>
            <person name="Korhonen P.K."/>
            <person name="Cai H."/>
            <person name="Young N.D."/>
            <person name="Nejsum P."/>
            <person name="von Samson-Himmelstjerna G."/>
            <person name="Boag P.R."/>
            <person name="Tan P."/>
            <person name="Li Q."/>
            <person name="Min J."/>
            <person name="Yang Y."/>
            <person name="Wang X."/>
            <person name="Fang X."/>
            <person name="Hall R.S."/>
            <person name="Hofmann A."/>
            <person name="Sternberg P.W."/>
            <person name="Jex A.R."/>
            <person name="Gasser R.B."/>
        </authorList>
    </citation>
    <scope>NUCLEOTIDE SEQUENCE [LARGE SCALE GENOMIC DNA]</scope>
    <source>
        <strain evidence="1">PN_DK_2014</strain>
    </source>
</reference>
<proteinExistence type="predicted"/>
<dbReference type="Proteomes" id="UP000031036">
    <property type="component" value="Unassembled WGS sequence"/>
</dbReference>
<dbReference type="AlphaFoldDB" id="A0A0B2W430"/>
<evidence type="ECO:0000313" key="1">
    <source>
        <dbReference type="EMBL" id="KHN88434.1"/>
    </source>
</evidence>
<name>A0A0B2W430_TOXCA</name>
<dbReference type="OrthoDB" id="5815288at2759"/>
<evidence type="ECO:0000313" key="2">
    <source>
        <dbReference type="Proteomes" id="UP000031036"/>
    </source>
</evidence>
<organism evidence="1 2">
    <name type="scientific">Toxocara canis</name>
    <name type="common">Canine roundworm</name>
    <dbReference type="NCBI Taxonomy" id="6265"/>
    <lineage>
        <taxon>Eukaryota</taxon>
        <taxon>Metazoa</taxon>
        <taxon>Ecdysozoa</taxon>
        <taxon>Nematoda</taxon>
        <taxon>Chromadorea</taxon>
        <taxon>Rhabditida</taxon>
        <taxon>Spirurina</taxon>
        <taxon>Ascaridomorpha</taxon>
        <taxon>Ascaridoidea</taxon>
        <taxon>Toxocaridae</taxon>
        <taxon>Toxocara</taxon>
    </lineage>
</organism>
<protein>
    <submittedName>
        <fullName evidence="1">Uncharacterized protein</fullName>
    </submittedName>
</protein>
<accession>A0A0B2W430</accession>
<keyword evidence="2" id="KW-1185">Reference proteome</keyword>